<evidence type="ECO:0000313" key="8">
    <source>
        <dbReference type="Proteomes" id="UP000308549"/>
    </source>
</evidence>
<feature type="chain" id="PRO_5020366462" evidence="6">
    <location>
        <begin position="21"/>
        <end position="157"/>
    </location>
</feature>
<keyword evidence="2 5" id="KW-0812">Transmembrane</keyword>
<evidence type="ECO:0000256" key="2">
    <source>
        <dbReference type="ARBA" id="ARBA00022692"/>
    </source>
</evidence>
<proteinExistence type="predicted"/>
<feature type="signal peptide" evidence="6">
    <location>
        <begin position="1"/>
        <end position="20"/>
    </location>
</feature>
<evidence type="ECO:0000256" key="3">
    <source>
        <dbReference type="ARBA" id="ARBA00022989"/>
    </source>
</evidence>
<dbReference type="InterPro" id="IPR023352">
    <property type="entry name" value="MAPEG-like_dom_sf"/>
</dbReference>
<evidence type="ECO:0000256" key="4">
    <source>
        <dbReference type="ARBA" id="ARBA00023136"/>
    </source>
</evidence>
<dbReference type="Pfam" id="PF01124">
    <property type="entry name" value="MAPEG"/>
    <property type="match status" value="1"/>
</dbReference>
<evidence type="ECO:0000256" key="6">
    <source>
        <dbReference type="SAM" id="SignalP"/>
    </source>
</evidence>
<comment type="caution">
    <text evidence="7">The sequence shown here is derived from an EMBL/GenBank/DDBJ whole genome shotgun (WGS) entry which is preliminary data.</text>
</comment>
<feature type="transmembrane region" description="Helical" evidence="5">
    <location>
        <begin position="135"/>
        <end position="152"/>
    </location>
</feature>
<comment type="subcellular location">
    <subcellularLocation>
        <location evidence="1">Membrane</location>
    </subcellularLocation>
</comment>
<protein>
    <submittedName>
        <fullName evidence="7">Uncharacterized protein</fullName>
    </submittedName>
</protein>
<dbReference type="PANTHER" id="PTHR35371:SF1">
    <property type="entry name" value="BLR7753 PROTEIN"/>
    <property type="match status" value="1"/>
</dbReference>
<evidence type="ECO:0000256" key="1">
    <source>
        <dbReference type="ARBA" id="ARBA00004370"/>
    </source>
</evidence>
<dbReference type="GO" id="GO:0016020">
    <property type="term" value="C:membrane"/>
    <property type="evidence" value="ECO:0007669"/>
    <property type="project" value="UniProtKB-SubCell"/>
</dbReference>
<dbReference type="AlphaFoldDB" id="A0A4U0UDW2"/>
<keyword evidence="3 5" id="KW-1133">Transmembrane helix</keyword>
<evidence type="ECO:0000313" key="7">
    <source>
        <dbReference type="EMBL" id="TKA33698.1"/>
    </source>
</evidence>
<dbReference type="OrthoDB" id="2122304at2759"/>
<dbReference type="Gene3D" id="1.20.120.550">
    <property type="entry name" value="Membrane associated eicosanoid/glutathione metabolism-like domain"/>
    <property type="match status" value="1"/>
</dbReference>
<dbReference type="InterPro" id="IPR001129">
    <property type="entry name" value="Membr-assoc_MAPEG"/>
</dbReference>
<keyword evidence="6" id="KW-0732">Signal</keyword>
<keyword evidence="4 5" id="KW-0472">Membrane</keyword>
<dbReference type="Proteomes" id="UP000308549">
    <property type="component" value="Unassembled WGS sequence"/>
</dbReference>
<dbReference type="PANTHER" id="PTHR35371">
    <property type="entry name" value="INNER MEMBRANE PROTEIN"/>
    <property type="match status" value="1"/>
</dbReference>
<evidence type="ECO:0000256" key="5">
    <source>
        <dbReference type="SAM" id="Phobius"/>
    </source>
</evidence>
<dbReference type="SUPFAM" id="SSF161084">
    <property type="entry name" value="MAPEG domain-like"/>
    <property type="match status" value="1"/>
</dbReference>
<accession>A0A4U0UDW2</accession>
<reference evidence="7 8" key="1">
    <citation type="submission" date="2017-03" db="EMBL/GenBank/DDBJ databases">
        <title>Genomes of endolithic fungi from Antarctica.</title>
        <authorList>
            <person name="Coleine C."/>
            <person name="Masonjones S."/>
            <person name="Stajich J.E."/>
        </authorList>
    </citation>
    <scope>NUCLEOTIDE SEQUENCE [LARGE SCALE GENOMIC DNA]</scope>
    <source>
        <strain evidence="7 8">CCFEE 6315</strain>
    </source>
</reference>
<organism evidence="7 8">
    <name type="scientific">Salinomyces thailandicus</name>
    <dbReference type="NCBI Taxonomy" id="706561"/>
    <lineage>
        <taxon>Eukaryota</taxon>
        <taxon>Fungi</taxon>
        <taxon>Dikarya</taxon>
        <taxon>Ascomycota</taxon>
        <taxon>Pezizomycotina</taxon>
        <taxon>Dothideomycetes</taxon>
        <taxon>Dothideomycetidae</taxon>
        <taxon>Mycosphaerellales</taxon>
        <taxon>Teratosphaeriaceae</taxon>
        <taxon>Salinomyces</taxon>
    </lineage>
</organism>
<name>A0A4U0UDW2_9PEZI</name>
<keyword evidence="8" id="KW-1185">Reference proteome</keyword>
<dbReference type="EMBL" id="NAJL01000002">
    <property type="protein sequence ID" value="TKA33698.1"/>
    <property type="molecule type" value="Genomic_DNA"/>
</dbReference>
<gene>
    <name evidence="7" type="ORF">B0A50_00534</name>
</gene>
<sequence length="157" mass="17240">MATTSLSLPVLTVPLYYALAVYPHGHASFVASKGGVNKLDNRNPKSSTWQEGLKKRLSARDFAAYERAESCHRNHLENMPLLVAAVLIGLLAEQKAGEGEIGLSAFCVGWMALRTAYTANYLVTETQQWSILRSLLYFAGTGWAFTILYRAARVLGS</sequence>